<name>W1NQH6_AMBTC</name>
<dbReference type="AlphaFoldDB" id="W1NQH6"/>
<dbReference type="OMA" id="SKDEICW"/>
<proteinExistence type="predicted"/>
<dbReference type="EMBL" id="KI396610">
    <property type="protein sequence ID" value="ERM97064.1"/>
    <property type="molecule type" value="Genomic_DNA"/>
</dbReference>
<organism evidence="1 2">
    <name type="scientific">Amborella trichopoda</name>
    <dbReference type="NCBI Taxonomy" id="13333"/>
    <lineage>
        <taxon>Eukaryota</taxon>
        <taxon>Viridiplantae</taxon>
        <taxon>Streptophyta</taxon>
        <taxon>Embryophyta</taxon>
        <taxon>Tracheophyta</taxon>
        <taxon>Spermatophyta</taxon>
        <taxon>Magnoliopsida</taxon>
        <taxon>Amborellales</taxon>
        <taxon>Amborellaceae</taxon>
        <taxon>Amborella</taxon>
    </lineage>
</organism>
<sequence length="148" mass="16366">MNSALHVSPSIPYLSLKAKPSIPSHESRNTHDLRSKDEICWAKRAFSSLACVALVGFGLGFSDGQDNVSAYARERLNVISNGEGKTLRWSERRKCPQWHMNSLERIVPENLPRAPNHGGFANNVPRSKSSANGESTPFLLLDESCFSL</sequence>
<dbReference type="InterPro" id="IPR053350">
    <property type="entry name" value="CV_Inducer"/>
</dbReference>
<reference evidence="2" key="1">
    <citation type="journal article" date="2013" name="Science">
        <title>The Amborella genome and the evolution of flowering plants.</title>
        <authorList>
            <consortium name="Amborella Genome Project"/>
        </authorList>
    </citation>
    <scope>NUCLEOTIDE SEQUENCE [LARGE SCALE GENOMIC DNA]</scope>
</reference>
<dbReference type="PANTHER" id="PTHR37210:SF2">
    <property type="entry name" value="PROTEIN CHLOROPLAST VESICULATION"/>
    <property type="match status" value="1"/>
</dbReference>
<dbReference type="HOGENOM" id="CLU_118309_0_0_1"/>
<dbReference type="Gramene" id="ERM97064">
    <property type="protein sequence ID" value="ERM97064"/>
    <property type="gene ID" value="AMTR_s00122p00108290"/>
</dbReference>
<dbReference type="eggNOG" id="ENOG502S9UX">
    <property type="taxonomic scope" value="Eukaryota"/>
</dbReference>
<dbReference type="Proteomes" id="UP000017836">
    <property type="component" value="Unassembled WGS sequence"/>
</dbReference>
<protein>
    <submittedName>
        <fullName evidence="1">Uncharacterized protein</fullName>
    </submittedName>
</protein>
<evidence type="ECO:0000313" key="1">
    <source>
        <dbReference type="EMBL" id="ERM97064.1"/>
    </source>
</evidence>
<dbReference type="PANTHER" id="PTHR37210">
    <property type="entry name" value="EXPRESSED PROTEIN"/>
    <property type="match status" value="1"/>
</dbReference>
<accession>W1NQH6</accession>
<gene>
    <name evidence="1" type="ORF">AMTR_s00122p00108290</name>
</gene>
<keyword evidence="2" id="KW-1185">Reference proteome</keyword>
<evidence type="ECO:0000313" key="2">
    <source>
        <dbReference type="Proteomes" id="UP000017836"/>
    </source>
</evidence>